<dbReference type="AlphaFoldDB" id="A0A556N7T4"/>
<dbReference type="OrthoDB" id="997000at2"/>
<dbReference type="Proteomes" id="UP000316008">
    <property type="component" value="Unassembled WGS sequence"/>
</dbReference>
<gene>
    <name evidence="1" type="ORF">FO442_03585</name>
</gene>
<dbReference type="RefSeq" id="WP_144331769.1">
    <property type="nucleotide sequence ID" value="NZ_VLPL01000001.1"/>
</dbReference>
<comment type="caution">
    <text evidence="1">The sequence shown here is derived from an EMBL/GenBank/DDBJ whole genome shotgun (WGS) entry which is preliminary data.</text>
</comment>
<organism evidence="1 2">
    <name type="scientific">Fluviicola chungangensis</name>
    <dbReference type="NCBI Taxonomy" id="2597671"/>
    <lineage>
        <taxon>Bacteria</taxon>
        <taxon>Pseudomonadati</taxon>
        <taxon>Bacteroidota</taxon>
        <taxon>Flavobacteriia</taxon>
        <taxon>Flavobacteriales</taxon>
        <taxon>Crocinitomicaceae</taxon>
        <taxon>Fluviicola</taxon>
    </lineage>
</organism>
<proteinExistence type="predicted"/>
<evidence type="ECO:0000313" key="1">
    <source>
        <dbReference type="EMBL" id="TSJ48234.1"/>
    </source>
</evidence>
<keyword evidence="2" id="KW-1185">Reference proteome</keyword>
<protein>
    <submittedName>
        <fullName evidence="1">Uncharacterized protein</fullName>
    </submittedName>
</protein>
<evidence type="ECO:0000313" key="2">
    <source>
        <dbReference type="Proteomes" id="UP000316008"/>
    </source>
</evidence>
<accession>A0A556N7T4</accession>
<reference evidence="1 2" key="1">
    <citation type="submission" date="2019-07" db="EMBL/GenBank/DDBJ databases">
        <authorList>
            <person name="Huq M.A."/>
        </authorList>
    </citation>
    <scope>NUCLEOTIDE SEQUENCE [LARGE SCALE GENOMIC DNA]</scope>
    <source>
        <strain evidence="1 2">MAH-3</strain>
    </source>
</reference>
<dbReference type="EMBL" id="VLPL01000001">
    <property type="protein sequence ID" value="TSJ48234.1"/>
    <property type="molecule type" value="Genomic_DNA"/>
</dbReference>
<name>A0A556N7T4_9FLAO</name>
<sequence>MATQQFPFKVLFYFENESKLIVEIKRTDIQSEDKSVIYNWLIIQKEIRSAQSRQSATISVLTFRSMAQNGDEQIREFAEGILKWDETAAHFNGEAMTQIEAGELSGQLFELISDFLGTS</sequence>